<comment type="caution">
    <text evidence="2">The sequence shown here is derived from an EMBL/GenBank/DDBJ whole genome shotgun (WGS) entry which is preliminary data.</text>
</comment>
<evidence type="ECO:0000256" key="1">
    <source>
        <dbReference type="SAM" id="MobiDB-lite"/>
    </source>
</evidence>
<organism evidence="2 3">
    <name type="scientific">Staurois parvus</name>
    <dbReference type="NCBI Taxonomy" id="386267"/>
    <lineage>
        <taxon>Eukaryota</taxon>
        <taxon>Metazoa</taxon>
        <taxon>Chordata</taxon>
        <taxon>Craniata</taxon>
        <taxon>Vertebrata</taxon>
        <taxon>Euteleostomi</taxon>
        <taxon>Amphibia</taxon>
        <taxon>Batrachia</taxon>
        <taxon>Anura</taxon>
        <taxon>Neobatrachia</taxon>
        <taxon>Ranoidea</taxon>
        <taxon>Ranidae</taxon>
        <taxon>Staurois</taxon>
    </lineage>
</organism>
<dbReference type="EMBL" id="CATNWA010019520">
    <property type="protein sequence ID" value="CAI9613668.1"/>
    <property type="molecule type" value="Genomic_DNA"/>
</dbReference>
<protein>
    <submittedName>
        <fullName evidence="2">Uncharacterized protein</fullName>
    </submittedName>
</protein>
<sequence length="236" mass="26060">TEGHRIVTEGHRIVTQGHRIVTQGQRIVTQGHRIVTEGHRIVTEGHRNCYSGTDTELLLRNRHRIVTEGHRIVTEGHRIVTQDRHRIGRGGQCLGGNKTWAERGGARGPTIAARGRAPRCHPGVSVPPPNNPAVIVWGWAGRLPFFPRSLCTKPQNGRGVRQTQPFYLGRAPGEQPPLKSRFLKPAPVLWFSPSPSKVSHAVGQPPLYSGERELKRGRSGTGGRLLPLHTGRRKTA</sequence>
<accession>A0ABN9H1U5</accession>
<proteinExistence type="predicted"/>
<reference evidence="2" key="1">
    <citation type="submission" date="2023-05" db="EMBL/GenBank/DDBJ databases">
        <authorList>
            <person name="Stuckert A."/>
        </authorList>
    </citation>
    <scope>NUCLEOTIDE SEQUENCE</scope>
</reference>
<dbReference type="Proteomes" id="UP001162483">
    <property type="component" value="Unassembled WGS sequence"/>
</dbReference>
<keyword evidence="3" id="KW-1185">Reference proteome</keyword>
<feature type="region of interest" description="Disordered" evidence="1">
    <location>
        <begin position="194"/>
        <end position="236"/>
    </location>
</feature>
<gene>
    <name evidence="2" type="ORF">SPARVUS_LOCUS14924106</name>
</gene>
<evidence type="ECO:0000313" key="3">
    <source>
        <dbReference type="Proteomes" id="UP001162483"/>
    </source>
</evidence>
<feature type="non-terminal residue" evidence="2">
    <location>
        <position position="1"/>
    </location>
</feature>
<evidence type="ECO:0000313" key="2">
    <source>
        <dbReference type="EMBL" id="CAI9613668.1"/>
    </source>
</evidence>
<name>A0ABN9H1U5_9NEOB</name>